<name>A0A167WFT8_9HYPO</name>
<feature type="compositionally biased region" description="Basic and acidic residues" evidence="1">
    <location>
        <begin position="303"/>
        <end position="316"/>
    </location>
</feature>
<organism evidence="3 4">
    <name type="scientific">Moelleriella libera RCEF 2490</name>
    <dbReference type="NCBI Taxonomy" id="1081109"/>
    <lineage>
        <taxon>Eukaryota</taxon>
        <taxon>Fungi</taxon>
        <taxon>Dikarya</taxon>
        <taxon>Ascomycota</taxon>
        <taxon>Pezizomycotina</taxon>
        <taxon>Sordariomycetes</taxon>
        <taxon>Hypocreomycetidae</taxon>
        <taxon>Hypocreales</taxon>
        <taxon>Clavicipitaceae</taxon>
        <taxon>Moelleriella</taxon>
    </lineage>
</organism>
<evidence type="ECO:0000313" key="3">
    <source>
        <dbReference type="EMBL" id="KZZ88794.1"/>
    </source>
</evidence>
<dbReference type="EMBL" id="AZGY01000028">
    <property type="protein sequence ID" value="KZZ88794.1"/>
    <property type="molecule type" value="Genomic_DNA"/>
</dbReference>
<feature type="domain" description="SRR1-like" evidence="2">
    <location>
        <begin position="107"/>
        <end position="266"/>
    </location>
</feature>
<dbReference type="Pfam" id="PF07985">
    <property type="entry name" value="SRR1"/>
    <property type="match status" value="1"/>
</dbReference>
<evidence type="ECO:0000313" key="4">
    <source>
        <dbReference type="Proteomes" id="UP000078544"/>
    </source>
</evidence>
<dbReference type="AlphaFoldDB" id="A0A167WFT8"/>
<sequence length="316" mass="34585">MAGSPPIVGGHEVQQQKQQQKQQLPQREQEWTVVRSKKGRGPRLPTRRAVAAAAAAATAATATARTGPLRSVADITDEYTRLKANFASKPIYSSIRDLAASAQSQSQCTRIVKKAVCLGIGSFDPPDGAWEAKRRAFVQLLAFETLAQSLETDGGRKIDCIFQEPLFTDADVSFLQGRGYAVLKDGACEQVDRDTLLFGIHLYKPLYAQAIANELPAVFVGTDWNTWDLLLTPVDEIEGTRVMETTYKKWLFPQDGTAFSSTCLYWRKAHDVMQEDVLTRGSGNGTLTDLATRPDDASSAPDGMRKDGRRDGTAAT</sequence>
<dbReference type="OrthoDB" id="5318346at2759"/>
<dbReference type="InterPro" id="IPR012942">
    <property type="entry name" value="SRR1-like"/>
</dbReference>
<gene>
    <name evidence="3" type="ORF">AAL_07995</name>
</gene>
<reference evidence="3 4" key="1">
    <citation type="journal article" date="2016" name="Genome Biol. Evol.">
        <title>Divergent and convergent evolution of fungal pathogenicity.</title>
        <authorList>
            <person name="Shang Y."/>
            <person name="Xiao G."/>
            <person name="Zheng P."/>
            <person name="Cen K."/>
            <person name="Zhan S."/>
            <person name="Wang C."/>
        </authorList>
    </citation>
    <scope>NUCLEOTIDE SEQUENCE [LARGE SCALE GENOMIC DNA]</scope>
    <source>
        <strain evidence="3 4">RCEF 2490</strain>
    </source>
</reference>
<accession>A0A167WFT8</accession>
<evidence type="ECO:0000256" key="1">
    <source>
        <dbReference type="SAM" id="MobiDB-lite"/>
    </source>
</evidence>
<proteinExistence type="predicted"/>
<protein>
    <recommendedName>
        <fullName evidence="2">SRR1-like domain-containing protein</fullName>
    </recommendedName>
</protein>
<feature type="region of interest" description="Disordered" evidence="1">
    <location>
        <begin position="1"/>
        <end position="45"/>
    </location>
</feature>
<keyword evidence="4" id="KW-1185">Reference proteome</keyword>
<feature type="region of interest" description="Disordered" evidence="1">
    <location>
        <begin position="283"/>
        <end position="316"/>
    </location>
</feature>
<dbReference type="STRING" id="1081109.A0A167WFT8"/>
<dbReference type="PANTHER" id="PTHR42080:SF1">
    <property type="entry name" value="SRR1-LIKE DOMAIN-CONTAINING PROTEIN"/>
    <property type="match status" value="1"/>
</dbReference>
<comment type="caution">
    <text evidence="3">The sequence shown here is derived from an EMBL/GenBank/DDBJ whole genome shotgun (WGS) entry which is preliminary data.</text>
</comment>
<evidence type="ECO:0000259" key="2">
    <source>
        <dbReference type="Pfam" id="PF07985"/>
    </source>
</evidence>
<dbReference type="PANTHER" id="PTHR42080">
    <property type="entry name" value="SRR1 DOMAIN-CONTAINING PROTEIN"/>
    <property type="match status" value="1"/>
</dbReference>
<dbReference type="Proteomes" id="UP000078544">
    <property type="component" value="Unassembled WGS sequence"/>
</dbReference>